<dbReference type="Proteomes" id="UP000813824">
    <property type="component" value="Unassembled WGS sequence"/>
</dbReference>
<dbReference type="EMBL" id="JAEVFJ010000038">
    <property type="protein sequence ID" value="KAH8089891.1"/>
    <property type="molecule type" value="Genomic_DNA"/>
</dbReference>
<reference evidence="1" key="1">
    <citation type="journal article" date="2021" name="New Phytol.">
        <title>Evolutionary innovations through gain and loss of genes in the ectomycorrhizal Boletales.</title>
        <authorList>
            <person name="Wu G."/>
            <person name="Miyauchi S."/>
            <person name="Morin E."/>
            <person name="Kuo A."/>
            <person name="Drula E."/>
            <person name="Varga T."/>
            <person name="Kohler A."/>
            <person name="Feng B."/>
            <person name="Cao Y."/>
            <person name="Lipzen A."/>
            <person name="Daum C."/>
            <person name="Hundley H."/>
            <person name="Pangilinan J."/>
            <person name="Johnson J."/>
            <person name="Barry K."/>
            <person name="LaButti K."/>
            <person name="Ng V."/>
            <person name="Ahrendt S."/>
            <person name="Min B."/>
            <person name="Choi I.G."/>
            <person name="Park H."/>
            <person name="Plett J.M."/>
            <person name="Magnuson J."/>
            <person name="Spatafora J.W."/>
            <person name="Nagy L.G."/>
            <person name="Henrissat B."/>
            <person name="Grigoriev I.V."/>
            <person name="Yang Z.L."/>
            <person name="Xu J."/>
            <person name="Martin F.M."/>
        </authorList>
    </citation>
    <scope>NUCLEOTIDE SEQUENCE</scope>
    <source>
        <strain evidence="1">KKN 215</strain>
    </source>
</reference>
<organism evidence="1 2">
    <name type="scientific">Cristinia sonorae</name>
    <dbReference type="NCBI Taxonomy" id="1940300"/>
    <lineage>
        <taxon>Eukaryota</taxon>
        <taxon>Fungi</taxon>
        <taxon>Dikarya</taxon>
        <taxon>Basidiomycota</taxon>
        <taxon>Agaricomycotina</taxon>
        <taxon>Agaricomycetes</taxon>
        <taxon>Agaricomycetidae</taxon>
        <taxon>Agaricales</taxon>
        <taxon>Pleurotineae</taxon>
        <taxon>Stephanosporaceae</taxon>
        <taxon>Cristinia</taxon>
    </lineage>
</organism>
<dbReference type="OrthoDB" id="2788229at2759"/>
<proteinExistence type="predicted"/>
<evidence type="ECO:0000313" key="1">
    <source>
        <dbReference type="EMBL" id="KAH8089891.1"/>
    </source>
</evidence>
<evidence type="ECO:0000313" key="2">
    <source>
        <dbReference type="Proteomes" id="UP000813824"/>
    </source>
</evidence>
<evidence type="ECO:0008006" key="3">
    <source>
        <dbReference type="Google" id="ProtNLM"/>
    </source>
</evidence>
<dbReference type="AlphaFoldDB" id="A0A8K0XLG8"/>
<gene>
    <name evidence="1" type="ORF">BXZ70DRAFT_1011367</name>
</gene>
<sequence>MSISLLLRRNSLQLPAEICDKVIDCVACPDPRLWKVREDLVACSLVCRAWVSRSFLHLLQVLTLRTAAQLKHAAFRMSSTSGLSNRVRTLVIDCLPGIDQSWVPLVPLHLPKLEHLKDLAITRFDFTREHRKLYENCRLLRIAYLEVAAATYSQYAQVTRLASAVFAKEFSLHGPVQSYLVPKKTSGYLQVGNILSLNVFSLHTTWRDLQDVSKIWTFRPTIKRLAFHIVDFDSVMFAENSDATWRRIADQYHHMSLFTEYIKVAQPGHDRFVTVRWRGRRLFYMRTELHCEQDRRLYYRKLCILSHCGNPQLVVNILRGVASSGCQLHAIALPHFHDAIASQFWDVIDECLANSSFTTVDTRHCGISTIDDIVDTSGSDDEDRGLNCPIVDKPFNCLHEEYRERMPRTAGRGFFRCDPQTCELSRTPHRSTGSTMDNS</sequence>
<keyword evidence="2" id="KW-1185">Reference proteome</keyword>
<comment type="caution">
    <text evidence="1">The sequence shown here is derived from an EMBL/GenBank/DDBJ whole genome shotgun (WGS) entry which is preliminary data.</text>
</comment>
<name>A0A8K0XLG8_9AGAR</name>
<protein>
    <recommendedName>
        <fullName evidence="3">F-box domain-containing protein</fullName>
    </recommendedName>
</protein>
<accession>A0A8K0XLG8</accession>